<feature type="compositionally biased region" description="Basic and acidic residues" evidence="1">
    <location>
        <begin position="188"/>
        <end position="214"/>
    </location>
</feature>
<accession>A0AAU1UIS0</accession>
<feature type="region of interest" description="Disordered" evidence="1">
    <location>
        <begin position="168"/>
        <end position="233"/>
    </location>
</feature>
<dbReference type="Gene3D" id="3.30.530.20">
    <property type="match status" value="1"/>
</dbReference>
<dbReference type="SUPFAM" id="SSF55961">
    <property type="entry name" value="Bet v1-like"/>
    <property type="match status" value="1"/>
</dbReference>
<gene>
    <name evidence="2" type="ORF">OHU69_42290</name>
</gene>
<protein>
    <submittedName>
        <fullName evidence="2">SRPBCC family protein</fullName>
    </submittedName>
</protein>
<feature type="compositionally biased region" description="Low complexity" evidence="1">
    <location>
        <begin position="168"/>
        <end position="177"/>
    </location>
</feature>
<proteinExistence type="predicted"/>
<dbReference type="InterPro" id="IPR019587">
    <property type="entry name" value="Polyketide_cyclase/dehydratase"/>
</dbReference>
<dbReference type="InterPro" id="IPR023393">
    <property type="entry name" value="START-like_dom_sf"/>
</dbReference>
<organism evidence="2">
    <name type="scientific">Streptomyces sp. NBC_00119</name>
    <dbReference type="NCBI Taxonomy" id="2975659"/>
    <lineage>
        <taxon>Bacteria</taxon>
        <taxon>Bacillati</taxon>
        <taxon>Actinomycetota</taxon>
        <taxon>Actinomycetes</taxon>
        <taxon>Kitasatosporales</taxon>
        <taxon>Streptomycetaceae</taxon>
        <taxon>Streptomyces</taxon>
    </lineage>
</organism>
<reference evidence="2" key="1">
    <citation type="submission" date="2022-10" db="EMBL/GenBank/DDBJ databases">
        <title>The complete genomes of actinobacterial strains from the NBC collection.</title>
        <authorList>
            <person name="Joergensen T.S."/>
            <person name="Alvarez Arevalo M."/>
            <person name="Sterndorff E.B."/>
            <person name="Faurdal D."/>
            <person name="Vuksanovic O."/>
            <person name="Mourched A.-S."/>
            <person name="Charusanti P."/>
            <person name="Shaw S."/>
            <person name="Blin K."/>
            <person name="Weber T."/>
        </authorList>
    </citation>
    <scope>NUCLEOTIDE SEQUENCE</scope>
    <source>
        <strain evidence="2">NBC_00119</strain>
    </source>
</reference>
<evidence type="ECO:0000313" key="2">
    <source>
        <dbReference type="EMBL" id="WTS17095.1"/>
    </source>
</evidence>
<feature type="compositionally biased region" description="Pro residues" evidence="1">
    <location>
        <begin position="178"/>
        <end position="187"/>
    </location>
</feature>
<dbReference type="Pfam" id="PF10604">
    <property type="entry name" value="Polyketide_cyc2"/>
    <property type="match status" value="1"/>
</dbReference>
<name>A0AAU1UIS0_9ACTN</name>
<feature type="compositionally biased region" description="Basic and acidic residues" evidence="1">
    <location>
        <begin position="224"/>
        <end position="233"/>
    </location>
</feature>
<dbReference type="AlphaFoldDB" id="A0AAU1UIS0"/>
<dbReference type="EMBL" id="CP108195">
    <property type="protein sequence ID" value="WTS17095.1"/>
    <property type="molecule type" value="Genomic_DNA"/>
</dbReference>
<evidence type="ECO:0000256" key="1">
    <source>
        <dbReference type="SAM" id="MobiDB-lite"/>
    </source>
</evidence>
<sequence>MPEISVDVHINRSVTEVYDFLSDARNLELWFSGVHSVAESAEPAGPGVAHVYRFPGRHRDQLLQCVAYVPGEHLVFRGDRMWNPLGAQTPMYSFTLSPRPRGTLLRLTVQCRLAGALTLLAPVVAMAWRRDLPRDVRRLGERLGAPHCHVISAPRRVRLPISAFTPASAAPTTVRPALAPPAPPRPQLRPEPRSEPLSEARPDARLEPRPEPHPGPRPASVPAAKERTPRPAA</sequence>